<comment type="caution">
    <text evidence="4">The sequence shown here is derived from an EMBL/GenBank/DDBJ whole genome shotgun (WGS) entry which is preliminary data.</text>
</comment>
<dbReference type="OrthoDB" id="277011at2759"/>
<organism evidence="4 5">
    <name type="scientific">Smittium culicis</name>
    <dbReference type="NCBI Taxonomy" id="133412"/>
    <lineage>
        <taxon>Eukaryota</taxon>
        <taxon>Fungi</taxon>
        <taxon>Fungi incertae sedis</taxon>
        <taxon>Zoopagomycota</taxon>
        <taxon>Kickxellomycotina</taxon>
        <taxon>Harpellomycetes</taxon>
        <taxon>Harpellales</taxon>
        <taxon>Legeriomycetaceae</taxon>
        <taxon>Smittium</taxon>
    </lineage>
</organism>
<feature type="compositionally biased region" description="Polar residues" evidence="1">
    <location>
        <begin position="114"/>
        <end position="124"/>
    </location>
</feature>
<evidence type="ECO:0000256" key="1">
    <source>
        <dbReference type="SAM" id="MobiDB-lite"/>
    </source>
</evidence>
<evidence type="ECO:0000313" key="4">
    <source>
        <dbReference type="EMBL" id="OMJ07656.1"/>
    </source>
</evidence>
<dbReference type="EMBL" id="LSSN01006001">
    <property type="protein sequence ID" value="OMJ07656.1"/>
    <property type="molecule type" value="Genomic_DNA"/>
</dbReference>
<dbReference type="SMART" id="SM00577">
    <property type="entry name" value="CPDc"/>
    <property type="match status" value="1"/>
</dbReference>
<keyword evidence="2" id="KW-0812">Transmembrane</keyword>
<dbReference type="Gene3D" id="3.40.50.1000">
    <property type="entry name" value="HAD superfamily/HAD-like"/>
    <property type="match status" value="1"/>
</dbReference>
<accession>A0A1R1WZ44</accession>
<dbReference type="PROSITE" id="PS50969">
    <property type="entry name" value="FCP1"/>
    <property type="match status" value="1"/>
</dbReference>
<feature type="domain" description="FCP1 homology" evidence="3">
    <location>
        <begin position="200"/>
        <end position="360"/>
    </location>
</feature>
<sequence length="375" mass="42698">MNKQSLFTELSPEKGSKIDTIHQSFIVSSLQYLGVLIYASFYNIIFCTPLITRITKILPNPTLIINNKSNSFPEKTFSSYSDNNSYLNPDTSSKKSDMLLHVKTDQKQNREEISTLNEDSNKANSPIAYTDNSDDSSEKKDQITNSNLQPVRNPKPNLTISPLTGNSNPNSPTRTPSLLKRSFDFGKSLAKSRSANTPVKTLRKKYLVLDLDETLIHSSPSSSYKAHLRIEVFSQKTSCLYYVYKRPYVDYFLKKVSEWYNVVVFTASLPEYANPIINFLDPKNTLINSRLFRDSCIPHSFSYTKDLKIISEDLSQVVLVDNSPISYYINQENAIPIHSWANNDPNDECLLDLLPFLDALRFTDDVRSILSLRVI</sequence>
<dbReference type="PANTHER" id="PTHR12210">
    <property type="entry name" value="DULLARD PROTEIN PHOSPHATASE"/>
    <property type="match status" value="1"/>
</dbReference>
<dbReference type="FunFam" id="3.40.50.1000:FF:000093">
    <property type="entry name" value="NLI interacting factor-like phosphatase family protein"/>
    <property type="match status" value="1"/>
</dbReference>
<protein>
    <submittedName>
        <fullName evidence="4">CTD nuclear envelope phosphatase 1-like protein</fullName>
    </submittedName>
</protein>
<name>A0A1R1WZ44_9FUNG</name>
<dbReference type="InterPro" id="IPR023214">
    <property type="entry name" value="HAD_sf"/>
</dbReference>
<reference evidence="4 5" key="1">
    <citation type="submission" date="2017-01" db="EMBL/GenBank/DDBJ databases">
        <authorList>
            <person name="Mah S.A."/>
            <person name="Swanson W.J."/>
            <person name="Moy G.W."/>
            <person name="Vacquier V.D."/>
        </authorList>
    </citation>
    <scope>NUCLEOTIDE SEQUENCE [LARGE SCALE GENOMIC DNA]</scope>
    <source>
        <strain evidence="4 5">GSMNP</strain>
    </source>
</reference>
<keyword evidence="2" id="KW-0472">Membrane</keyword>
<feature type="compositionally biased region" description="Polar residues" evidence="1">
    <location>
        <begin position="143"/>
        <end position="176"/>
    </location>
</feature>
<dbReference type="GO" id="GO:0016791">
    <property type="term" value="F:phosphatase activity"/>
    <property type="evidence" value="ECO:0007669"/>
    <property type="project" value="InterPro"/>
</dbReference>
<dbReference type="InterPro" id="IPR004274">
    <property type="entry name" value="FCP1_dom"/>
</dbReference>
<feature type="region of interest" description="Disordered" evidence="1">
    <location>
        <begin position="76"/>
        <end position="178"/>
    </location>
</feature>
<gene>
    <name evidence="4" type="ORF">AYI70_g12040</name>
</gene>
<dbReference type="STRING" id="133412.A0A1R1WZ44"/>
<dbReference type="CDD" id="cd07521">
    <property type="entry name" value="HAD_FCP1-like"/>
    <property type="match status" value="1"/>
</dbReference>
<evidence type="ECO:0000256" key="2">
    <source>
        <dbReference type="SAM" id="Phobius"/>
    </source>
</evidence>
<dbReference type="InterPro" id="IPR050365">
    <property type="entry name" value="TIM50"/>
</dbReference>
<dbReference type="AlphaFoldDB" id="A0A1R1WZ44"/>
<dbReference type="Pfam" id="PF03031">
    <property type="entry name" value="NIF"/>
    <property type="match status" value="1"/>
</dbReference>
<keyword evidence="2" id="KW-1133">Transmembrane helix</keyword>
<evidence type="ECO:0000313" key="5">
    <source>
        <dbReference type="Proteomes" id="UP000187283"/>
    </source>
</evidence>
<dbReference type="NCBIfam" id="TIGR02251">
    <property type="entry name" value="HIF-SF_euk"/>
    <property type="match status" value="1"/>
</dbReference>
<feature type="transmembrane region" description="Helical" evidence="2">
    <location>
        <begin position="32"/>
        <end position="51"/>
    </location>
</feature>
<dbReference type="InterPro" id="IPR036412">
    <property type="entry name" value="HAD-like_sf"/>
</dbReference>
<dbReference type="Proteomes" id="UP000187283">
    <property type="component" value="Unassembled WGS sequence"/>
</dbReference>
<dbReference type="InterPro" id="IPR011948">
    <property type="entry name" value="Dullard_phosphatase"/>
</dbReference>
<feature type="compositionally biased region" description="Polar residues" evidence="1">
    <location>
        <begin position="76"/>
        <end position="91"/>
    </location>
</feature>
<proteinExistence type="predicted"/>
<feature type="compositionally biased region" description="Basic and acidic residues" evidence="1">
    <location>
        <begin position="92"/>
        <end position="113"/>
    </location>
</feature>
<dbReference type="SUPFAM" id="SSF56784">
    <property type="entry name" value="HAD-like"/>
    <property type="match status" value="1"/>
</dbReference>
<evidence type="ECO:0000259" key="3">
    <source>
        <dbReference type="PROSITE" id="PS50969"/>
    </source>
</evidence>
<keyword evidence="5" id="KW-1185">Reference proteome</keyword>